<dbReference type="EMBL" id="NHMP01000003">
    <property type="protein sequence ID" value="OXE49855.1"/>
    <property type="molecule type" value="Genomic_DNA"/>
</dbReference>
<dbReference type="Proteomes" id="UP000214610">
    <property type="component" value="Unassembled WGS sequence"/>
</dbReference>
<accession>A0A227KP51</accession>
<reference evidence="2" key="1">
    <citation type="submission" date="2017-05" db="EMBL/GenBank/DDBJ databases">
        <title>Improved OligoMM genomes.</title>
        <authorList>
            <person name="Garzetti D."/>
        </authorList>
    </citation>
    <scope>NUCLEOTIDE SEQUENCE [LARGE SCALE GENOMIC DNA]</scope>
    <source>
        <strain evidence="2">YL45</strain>
    </source>
</reference>
<dbReference type="AlphaFoldDB" id="A0A227KP51"/>
<evidence type="ECO:0000313" key="1">
    <source>
        <dbReference type="EMBL" id="OXE49855.1"/>
    </source>
</evidence>
<keyword evidence="2" id="KW-1185">Reference proteome</keyword>
<protein>
    <submittedName>
        <fullName evidence="1">Uncharacterized protein</fullName>
    </submittedName>
</protein>
<organism evidence="1 2">
    <name type="scientific">Turicimonas muris</name>
    <dbReference type="NCBI Taxonomy" id="1796652"/>
    <lineage>
        <taxon>Bacteria</taxon>
        <taxon>Pseudomonadati</taxon>
        <taxon>Pseudomonadota</taxon>
        <taxon>Betaproteobacteria</taxon>
        <taxon>Burkholderiales</taxon>
        <taxon>Sutterellaceae</taxon>
        <taxon>Turicimonas</taxon>
    </lineage>
</organism>
<comment type="caution">
    <text evidence="1">The sequence shown here is derived from an EMBL/GenBank/DDBJ whole genome shotgun (WGS) entry which is preliminary data.</text>
</comment>
<gene>
    <name evidence="1" type="ORF">ADH67_06945</name>
</gene>
<sequence length="83" mass="9682">MSLFGRVNVSQQLRLKTTFDLSQIHVLRLTNEMNVNLCSRLLTPPAGRLFFLCFFEIEQEEVIINFRAILFSLELTHGRTLLQ</sequence>
<name>A0A227KP51_9BURK</name>
<evidence type="ECO:0000313" key="2">
    <source>
        <dbReference type="Proteomes" id="UP000214610"/>
    </source>
</evidence>
<proteinExistence type="predicted"/>